<dbReference type="RefSeq" id="WP_320213580.1">
    <property type="nucleotide sequence ID" value="NZ_JAVIIS010000009.1"/>
</dbReference>
<evidence type="ECO:0000313" key="3">
    <source>
        <dbReference type="EMBL" id="MDX8439684.1"/>
    </source>
</evidence>
<name>A0ABU4WV82_9HYPH</name>
<organism evidence="3 4">
    <name type="scientific">Mesorhizobium australafricanum</name>
    <dbReference type="NCBI Taxonomy" id="3072311"/>
    <lineage>
        <taxon>Bacteria</taxon>
        <taxon>Pseudomonadati</taxon>
        <taxon>Pseudomonadota</taxon>
        <taxon>Alphaproteobacteria</taxon>
        <taxon>Hyphomicrobiales</taxon>
        <taxon>Phyllobacteriaceae</taxon>
        <taxon>Mesorhizobium</taxon>
    </lineage>
</organism>
<reference evidence="3 4" key="1">
    <citation type="submission" date="2023-08" db="EMBL/GenBank/DDBJ databases">
        <title>Implementing the SeqCode for naming new Mesorhizobium species isolated from Vachellia karroo root nodules.</title>
        <authorList>
            <person name="Van Lill M."/>
        </authorList>
    </citation>
    <scope>NUCLEOTIDE SEQUENCE [LARGE SCALE GENOMIC DNA]</scope>
    <source>
        <strain evidence="3 4">VK3E</strain>
    </source>
</reference>
<evidence type="ECO:0000313" key="4">
    <source>
        <dbReference type="Proteomes" id="UP001272097"/>
    </source>
</evidence>
<protein>
    <recommendedName>
        <fullName evidence="5">Sugar porter family MFS transporter</fullName>
    </recommendedName>
</protein>
<feature type="transmembrane region" description="Helical" evidence="2">
    <location>
        <begin position="117"/>
        <end position="134"/>
    </location>
</feature>
<keyword evidence="2" id="KW-1133">Transmembrane helix</keyword>
<feature type="transmembrane region" description="Helical" evidence="2">
    <location>
        <begin position="51"/>
        <end position="70"/>
    </location>
</feature>
<feature type="transmembrane region" description="Helical" evidence="2">
    <location>
        <begin position="12"/>
        <end position="36"/>
    </location>
</feature>
<evidence type="ECO:0008006" key="5">
    <source>
        <dbReference type="Google" id="ProtNLM"/>
    </source>
</evidence>
<sequence length="202" mass="21159">MFTSNIGRLRFFLYSVGLTLAETVVIVICIVGTIGFEGLLNSAPGPSRQGMAGAALIASLIFVALRGNIASRRTRDANGRRWILWAYIALSAVYALLQAGVLLVVKFGDPESIPGGLNLLGLSIFGLWCTILWAKPVAGSNIDELTDVFEFDGPLPASTRTGRAAVPAAPRAAAPAASAARVTPAPQPFGRPRPAGFGKRGI</sequence>
<evidence type="ECO:0000256" key="1">
    <source>
        <dbReference type="SAM" id="MobiDB-lite"/>
    </source>
</evidence>
<comment type="caution">
    <text evidence="3">The sequence shown here is derived from an EMBL/GenBank/DDBJ whole genome shotgun (WGS) entry which is preliminary data.</text>
</comment>
<dbReference type="Proteomes" id="UP001272097">
    <property type="component" value="Unassembled WGS sequence"/>
</dbReference>
<keyword evidence="2" id="KW-0472">Membrane</keyword>
<gene>
    <name evidence="3" type="ORF">RFM51_08770</name>
</gene>
<feature type="transmembrane region" description="Helical" evidence="2">
    <location>
        <begin position="82"/>
        <end position="105"/>
    </location>
</feature>
<keyword evidence="2" id="KW-0812">Transmembrane</keyword>
<keyword evidence="4" id="KW-1185">Reference proteome</keyword>
<evidence type="ECO:0000256" key="2">
    <source>
        <dbReference type="SAM" id="Phobius"/>
    </source>
</evidence>
<dbReference type="EMBL" id="JAVIIS010000009">
    <property type="protein sequence ID" value="MDX8439684.1"/>
    <property type="molecule type" value="Genomic_DNA"/>
</dbReference>
<feature type="region of interest" description="Disordered" evidence="1">
    <location>
        <begin position="182"/>
        <end position="202"/>
    </location>
</feature>
<proteinExistence type="predicted"/>
<accession>A0ABU4WV82</accession>